<dbReference type="Proteomes" id="UP000800200">
    <property type="component" value="Unassembled WGS sequence"/>
</dbReference>
<accession>A0A6A6EFT4</accession>
<dbReference type="OrthoDB" id="2958217at2759"/>
<feature type="domain" description="Heterokaryon incompatibility" evidence="1">
    <location>
        <begin position="1"/>
        <end position="64"/>
    </location>
</feature>
<reference evidence="2" key="1">
    <citation type="journal article" date="2020" name="Stud. Mycol.">
        <title>101 Dothideomycetes genomes: a test case for predicting lifestyles and emergence of pathogens.</title>
        <authorList>
            <person name="Haridas S."/>
            <person name="Albert R."/>
            <person name="Binder M."/>
            <person name="Bloem J."/>
            <person name="Labutti K."/>
            <person name="Salamov A."/>
            <person name="Andreopoulos B."/>
            <person name="Baker S."/>
            <person name="Barry K."/>
            <person name="Bills G."/>
            <person name="Bluhm B."/>
            <person name="Cannon C."/>
            <person name="Castanera R."/>
            <person name="Culley D."/>
            <person name="Daum C."/>
            <person name="Ezra D."/>
            <person name="Gonzalez J."/>
            <person name="Henrissat B."/>
            <person name="Kuo A."/>
            <person name="Liang C."/>
            <person name="Lipzen A."/>
            <person name="Lutzoni F."/>
            <person name="Magnuson J."/>
            <person name="Mondo S."/>
            <person name="Nolan M."/>
            <person name="Ohm R."/>
            <person name="Pangilinan J."/>
            <person name="Park H.-J."/>
            <person name="Ramirez L."/>
            <person name="Alfaro M."/>
            <person name="Sun H."/>
            <person name="Tritt A."/>
            <person name="Yoshinaga Y."/>
            <person name="Zwiers L.-H."/>
            <person name="Turgeon B."/>
            <person name="Goodwin S."/>
            <person name="Spatafora J."/>
            <person name="Crous P."/>
            <person name="Grigoriev I."/>
        </authorList>
    </citation>
    <scope>NUCLEOTIDE SEQUENCE</scope>
    <source>
        <strain evidence="2">CBS 207.26</strain>
    </source>
</reference>
<feature type="non-terminal residue" evidence="2">
    <location>
        <position position="1"/>
    </location>
</feature>
<dbReference type="AlphaFoldDB" id="A0A6A6EFT4"/>
<keyword evidence="3" id="KW-1185">Reference proteome</keyword>
<evidence type="ECO:0000313" key="2">
    <source>
        <dbReference type="EMBL" id="KAF2190917.1"/>
    </source>
</evidence>
<gene>
    <name evidence="2" type="ORF">K469DRAFT_556975</name>
</gene>
<evidence type="ECO:0000313" key="3">
    <source>
        <dbReference type="Proteomes" id="UP000800200"/>
    </source>
</evidence>
<organism evidence="2 3">
    <name type="scientific">Zopfia rhizophila CBS 207.26</name>
    <dbReference type="NCBI Taxonomy" id="1314779"/>
    <lineage>
        <taxon>Eukaryota</taxon>
        <taxon>Fungi</taxon>
        <taxon>Dikarya</taxon>
        <taxon>Ascomycota</taxon>
        <taxon>Pezizomycotina</taxon>
        <taxon>Dothideomycetes</taxon>
        <taxon>Dothideomycetes incertae sedis</taxon>
        <taxon>Zopfiaceae</taxon>
        <taxon>Zopfia</taxon>
    </lineage>
</organism>
<protein>
    <recommendedName>
        <fullName evidence="1">Heterokaryon incompatibility domain-containing protein</fullName>
    </recommendedName>
</protein>
<dbReference type="InterPro" id="IPR010730">
    <property type="entry name" value="HET"/>
</dbReference>
<proteinExistence type="predicted"/>
<sequence length="97" mass="10625">PATIIDAMTFVRLMGKRYTWVNSVGARLIKNDKREQIAMMDLIYTCSHATIIALSSTSAFSGIPRGNKSVPVVNQGIFEIDGIKLASIMPTLRQQVG</sequence>
<dbReference type="Pfam" id="PF06985">
    <property type="entry name" value="HET"/>
    <property type="match status" value="1"/>
</dbReference>
<evidence type="ECO:0000259" key="1">
    <source>
        <dbReference type="Pfam" id="PF06985"/>
    </source>
</evidence>
<name>A0A6A6EFT4_9PEZI</name>
<dbReference type="EMBL" id="ML994617">
    <property type="protein sequence ID" value="KAF2190917.1"/>
    <property type="molecule type" value="Genomic_DNA"/>
</dbReference>